<keyword evidence="2" id="KW-0732">Signal</keyword>
<dbReference type="PROSITE" id="PS51257">
    <property type="entry name" value="PROKAR_LIPOPROTEIN"/>
    <property type="match status" value="1"/>
</dbReference>
<sequence length="210" mass="22414">MKKTFFAAAVVAAFAFTACSENSTDNTEVATEQHEGMAHGDMEAGPTATTVVVETPDFTSVAEPFQTQVEELVSEYLDLKEALVASDAEAAKAAASEVLRVAKAMPIANLTTDEKAYAEEKTAEVVSSAQKIASASDVAAQRENLELLSEAVFSMAKAYGAADGTLYYQHCPMALDGEGGYWLSSNEEIRNPYFGEGMMTCGSTEEIFKN</sequence>
<dbReference type="OrthoDB" id="5513217at2"/>
<protein>
    <recommendedName>
        <fullName evidence="3">DUF3347 domain-containing protein</fullName>
    </recommendedName>
</protein>
<proteinExistence type="predicted"/>
<evidence type="ECO:0000256" key="1">
    <source>
        <dbReference type="SAM" id="MobiDB-lite"/>
    </source>
</evidence>
<dbReference type="RefSeq" id="WP_025604542.1">
    <property type="nucleotide sequence ID" value="NZ_CP021235.1"/>
</dbReference>
<accession>A0A1X9YNV0</accession>
<reference evidence="5" key="1">
    <citation type="submission" date="2017-05" db="EMBL/GenBank/DDBJ databases">
        <authorList>
            <person name="Ray J."/>
            <person name="Price M."/>
            <person name="Deutschbauer A."/>
        </authorList>
    </citation>
    <scope>NUCLEOTIDE SEQUENCE [LARGE SCALE GENOMIC DNA]</scope>
    <source>
        <strain evidence="5">DSM 19842</strain>
    </source>
</reference>
<keyword evidence="5" id="KW-1185">Reference proteome</keyword>
<feature type="region of interest" description="Disordered" evidence="1">
    <location>
        <begin position="23"/>
        <end position="43"/>
    </location>
</feature>
<evidence type="ECO:0000259" key="3">
    <source>
        <dbReference type="Pfam" id="PF11827"/>
    </source>
</evidence>
<organism evidence="4 5">
    <name type="scientific">Pontibacter actiniarum</name>
    <dbReference type="NCBI Taxonomy" id="323450"/>
    <lineage>
        <taxon>Bacteria</taxon>
        <taxon>Pseudomonadati</taxon>
        <taxon>Bacteroidota</taxon>
        <taxon>Cytophagia</taxon>
        <taxon>Cytophagales</taxon>
        <taxon>Hymenobacteraceae</taxon>
        <taxon>Pontibacter</taxon>
    </lineage>
</organism>
<feature type="domain" description="DUF3347" evidence="3">
    <location>
        <begin position="73"/>
        <end position="162"/>
    </location>
</feature>
<dbReference type="EMBL" id="CP021235">
    <property type="protein sequence ID" value="ARS34529.1"/>
    <property type="molecule type" value="Genomic_DNA"/>
</dbReference>
<evidence type="ECO:0000313" key="5">
    <source>
        <dbReference type="Proteomes" id="UP000266292"/>
    </source>
</evidence>
<dbReference type="Pfam" id="PF11827">
    <property type="entry name" value="DUF3347"/>
    <property type="match status" value="1"/>
</dbReference>
<evidence type="ECO:0000313" key="4">
    <source>
        <dbReference type="EMBL" id="ARS34529.1"/>
    </source>
</evidence>
<evidence type="ECO:0000256" key="2">
    <source>
        <dbReference type="SAM" id="SignalP"/>
    </source>
</evidence>
<gene>
    <name evidence="4" type="ORF">CA264_03220</name>
</gene>
<feature type="signal peptide" evidence="2">
    <location>
        <begin position="1"/>
        <end position="23"/>
    </location>
</feature>
<dbReference type="Proteomes" id="UP000266292">
    <property type="component" value="Chromosome"/>
</dbReference>
<dbReference type="AlphaFoldDB" id="A0A1X9YNV0"/>
<dbReference type="KEGG" id="pact:CA264_03220"/>
<dbReference type="InterPro" id="IPR021782">
    <property type="entry name" value="DUF3347"/>
</dbReference>
<dbReference type="STRING" id="709015.GCA_000472485_00638"/>
<name>A0A1X9YNV0_9BACT</name>
<feature type="chain" id="PRO_5010987322" description="DUF3347 domain-containing protein" evidence="2">
    <location>
        <begin position="24"/>
        <end position="210"/>
    </location>
</feature>
<feature type="compositionally biased region" description="Basic and acidic residues" evidence="1">
    <location>
        <begin position="31"/>
        <end position="42"/>
    </location>
</feature>